<dbReference type="SUPFAM" id="SSF46689">
    <property type="entry name" value="Homeodomain-like"/>
    <property type="match status" value="1"/>
</dbReference>
<gene>
    <name evidence="6" type="ORF">GIS00_21030</name>
</gene>
<keyword evidence="2 4" id="KW-0238">DNA-binding</keyword>
<dbReference type="Proteomes" id="UP000460221">
    <property type="component" value="Unassembled WGS sequence"/>
</dbReference>
<dbReference type="InterPro" id="IPR009057">
    <property type="entry name" value="Homeodomain-like_sf"/>
</dbReference>
<dbReference type="PROSITE" id="PS50977">
    <property type="entry name" value="HTH_TETR_2"/>
    <property type="match status" value="1"/>
</dbReference>
<dbReference type="RefSeq" id="WP_154770408.1">
    <property type="nucleotide sequence ID" value="NZ_WLYK01000009.1"/>
</dbReference>
<dbReference type="Gene3D" id="1.10.357.10">
    <property type="entry name" value="Tetracycline Repressor, domain 2"/>
    <property type="match status" value="1"/>
</dbReference>
<evidence type="ECO:0000313" key="7">
    <source>
        <dbReference type="Proteomes" id="UP000460221"/>
    </source>
</evidence>
<dbReference type="PANTHER" id="PTHR30055">
    <property type="entry name" value="HTH-TYPE TRANSCRIPTIONAL REGULATOR RUTR"/>
    <property type="match status" value="1"/>
</dbReference>
<comment type="caution">
    <text evidence="6">The sequence shown here is derived from an EMBL/GenBank/DDBJ whole genome shotgun (WGS) entry which is preliminary data.</text>
</comment>
<evidence type="ECO:0000256" key="4">
    <source>
        <dbReference type="PROSITE-ProRule" id="PRU00335"/>
    </source>
</evidence>
<keyword evidence="7" id="KW-1185">Reference proteome</keyword>
<dbReference type="PRINTS" id="PR00455">
    <property type="entry name" value="HTHTETR"/>
</dbReference>
<organism evidence="6 7">
    <name type="scientific">Nakamurella alba</name>
    <dbReference type="NCBI Taxonomy" id="2665158"/>
    <lineage>
        <taxon>Bacteria</taxon>
        <taxon>Bacillati</taxon>
        <taxon>Actinomycetota</taxon>
        <taxon>Actinomycetes</taxon>
        <taxon>Nakamurellales</taxon>
        <taxon>Nakamurellaceae</taxon>
        <taxon>Nakamurella</taxon>
    </lineage>
</organism>
<dbReference type="PANTHER" id="PTHR30055:SF234">
    <property type="entry name" value="HTH-TYPE TRANSCRIPTIONAL REGULATOR BETI"/>
    <property type="match status" value="1"/>
</dbReference>
<evidence type="ECO:0000256" key="1">
    <source>
        <dbReference type="ARBA" id="ARBA00023015"/>
    </source>
</evidence>
<keyword evidence="1" id="KW-0805">Transcription regulation</keyword>
<dbReference type="AlphaFoldDB" id="A0A7K1FUB2"/>
<dbReference type="GO" id="GO:0003700">
    <property type="term" value="F:DNA-binding transcription factor activity"/>
    <property type="evidence" value="ECO:0007669"/>
    <property type="project" value="TreeGrafter"/>
</dbReference>
<accession>A0A7K1FUB2</accession>
<dbReference type="Pfam" id="PF00440">
    <property type="entry name" value="TetR_N"/>
    <property type="match status" value="1"/>
</dbReference>
<protein>
    <submittedName>
        <fullName evidence="6">TetR family transcriptional regulator</fullName>
    </submittedName>
</protein>
<evidence type="ECO:0000256" key="3">
    <source>
        <dbReference type="ARBA" id="ARBA00023163"/>
    </source>
</evidence>
<evidence type="ECO:0000256" key="2">
    <source>
        <dbReference type="ARBA" id="ARBA00023125"/>
    </source>
</evidence>
<proteinExistence type="predicted"/>
<name>A0A7K1FUB2_9ACTN</name>
<evidence type="ECO:0000259" key="5">
    <source>
        <dbReference type="PROSITE" id="PS50977"/>
    </source>
</evidence>
<feature type="DNA-binding region" description="H-T-H motif" evidence="4">
    <location>
        <begin position="33"/>
        <end position="52"/>
    </location>
</feature>
<sequence length="196" mass="21227">MSGPTLRSDALRTRERLLEAAGDLLEMRGPAFTLPELARHAGVGTATVYRHFTDVADLFSAFESRAIAALVAAIDEAGTAGGARQSFDRICAIWIRRSVRESAAARFLRSHRGLLERYRSGDPGIVALIGRLVATLEALIAAGLLPEQDPVAAALVWMTLFDERTTVDLSRIHAWTTRRITDYLSAAVLGALRATA</sequence>
<evidence type="ECO:0000313" key="6">
    <source>
        <dbReference type="EMBL" id="MTD16424.1"/>
    </source>
</evidence>
<dbReference type="GO" id="GO:0000976">
    <property type="term" value="F:transcription cis-regulatory region binding"/>
    <property type="evidence" value="ECO:0007669"/>
    <property type="project" value="TreeGrafter"/>
</dbReference>
<keyword evidence="3" id="KW-0804">Transcription</keyword>
<dbReference type="EMBL" id="WLYK01000009">
    <property type="protein sequence ID" value="MTD16424.1"/>
    <property type="molecule type" value="Genomic_DNA"/>
</dbReference>
<dbReference type="InterPro" id="IPR001647">
    <property type="entry name" value="HTH_TetR"/>
</dbReference>
<dbReference type="InterPro" id="IPR050109">
    <property type="entry name" value="HTH-type_TetR-like_transc_reg"/>
</dbReference>
<reference evidence="6 7" key="1">
    <citation type="submission" date="2019-11" db="EMBL/GenBank/DDBJ databases">
        <authorList>
            <person name="Jiang L.-Q."/>
        </authorList>
    </citation>
    <scope>NUCLEOTIDE SEQUENCE [LARGE SCALE GENOMIC DNA]</scope>
    <source>
        <strain evidence="6 7">YIM 132087</strain>
    </source>
</reference>
<feature type="domain" description="HTH tetR-type" evidence="5">
    <location>
        <begin position="11"/>
        <end position="70"/>
    </location>
</feature>